<dbReference type="RefSeq" id="WP_364598465.1">
    <property type="nucleotide sequence ID" value="NZ_JBFAQK010000043.1"/>
</dbReference>
<dbReference type="Proteomes" id="UP001552521">
    <property type="component" value="Unassembled WGS sequence"/>
</dbReference>
<feature type="region of interest" description="Disordered" evidence="1">
    <location>
        <begin position="151"/>
        <end position="241"/>
    </location>
</feature>
<accession>A0ABV3HZP8</accession>
<organism evidence="2 3">
    <name type="scientific">Streptomyces kurssanovii</name>
    <dbReference type="NCBI Taxonomy" id="67312"/>
    <lineage>
        <taxon>Bacteria</taxon>
        <taxon>Bacillati</taxon>
        <taxon>Actinomycetota</taxon>
        <taxon>Actinomycetes</taxon>
        <taxon>Kitasatosporales</taxon>
        <taxon>Streptomycetaceae</taxon>
        <taxon>Streptomyces</taxon>
    </lineage>
</organism>
<name>A0ABV3HZP8_9ACTN</name>
<gene>
    <name evidence="2" type="ORF">AB0K36_25210</name>
</gene>
<sequence length="383" mass="40370">MVTGQLAQQNKEIQTATASLMGAGESAPAELAPAVEQLTATLKAVQDLKTSPQERDEVTDIAQQVTSALAVIINPETPPELREQLTAIVRQVASAVEGSRDPGVPPERRAATISTVEQATSALEMIGDPETPPELRTELILIIDPLTSSMAKEGQSDAQEDPSDPPASPAPKWNQVTGEQPEVAGAAEVASDPKTPPPQRLALAKAAARAASSLPKLSDSGGSQEDGAKAQEVYRQQSAEMKKQKEAAVSAQGVPDVPLGKAAEVCTNGIFSSVSDRALGWTLKGLLPQEWEIAGVEDFWKAQEKGNDSLEVLAQLRNGDDADEPFNVGELTTRLAELVPAGDLFWAIGTPALHCLQAAWHLEQAGIAAGTWVEKAHQEKGDG</sequence>
<evidence type="ECO:0000313" key="2">
    <source>
        <dbReference type="EMBL" id="MEV4684069.1"/>
    </source>
</evidence>
<feature type="compositionally biased region" description="Low complexity" evidence="1">
    <location>
        <begin position="200"/>
        <end position="217"/>
    </location>
</feature>
<proteinExistence type="predicted"/>
<keyword evidence="3" id="KW-1185">Reference proteome</keyword>
<protein>
    <submittedName>
        <fullName evidence="2">Uncharacterized protein</fullName>
    </submittedName>
</protein>
<dbReference type="EMBL" id="JBFAQK010000043">
    <property type="protein sequence ID" value="MEV4684069.1"/>
    <property type="molecule type" value="Genomic_DNA"/>
</dbReference>
<comment type="caution">
    <text evidence="2">The sequence shown here is derived from an EMBL/GenBank/DDBJ whole genome shotgun (WGS) entry which is preliminary data.</text>
</comment>
<reference evidence="2 3" key="1">
    <citation type="submission" date="2024-06" db="EMBL/GenBank/DDBJ databases">
        <title>The Natural Products Discovery Center: Release of the First 8490 Sequenced Strains for Exploring Actinobacteria Biosynthetic Diversity.</title>
        <authorList>
            <person name="Kalkreuter E."/>
            <person name="Kautsar S.A."/>
            <person name="Yang D."/>
            <person name="Bader C.D."/>
            <person name="Teijaro C.N."/>
            <person name="Fluegel L."/>
            <person name="Davis C.M."/>
            <person name="Simpson J.R."/>
            <person name="Lauterbach L."/>
            <person name="Steele A.D."/>
            <person name="Gui C."/>
            <person name="Meng S."/>
            <person name="Li G."/>
            <person name="Viehrig K."/>
            <person name="Ye F."/>
            <person name="Su P."/>
            <person name="Kiefer A.F."/>
            <person name="Nichols A."/>
            <person name="Cepeda A.J."/>
            <person name="Yan W."/>
            <person name="Fan B."/>
            <person name="Jiang Y."/>
            <person name="Adhikari A."/>
            <person name="Zheng C.-J."/>
            <person name="Schuster L."/>
            <person name="Cowan T.M."/>
            <person name="Smanski M.J."/>
            <person name="Chevrette M.G."/>
            <person name="De Carvalho L.P.S."/>
            <person name="Shen B."/>
        </authorList>
    </citation>
    <scope>NUCLEOTIDE SEQUENCE [LARGE SCALE GENOMIC DNA]</scope>
    <source>
        <strain evidence="2 3">NPDC049344</strain>
    </source>
</reference>
<evidence type="ECO:0000256" key="1">
    <source>
        <dbReference type="SAM" id="MobiDB-lite"/>
    </source>
</evidence>
<evidence type="ECO:0000313" key="3">
    <source>
        <dbReference type="Proteomes" id="UP001552521"/>
    </source>
</evidence>